<feature type="compositionally biased region" description="Polar residues" evidence="1">
    <location>
        <begin position="568"/>
        <end position="577"/>
    </location>
</feature>
<evidence type="ECO:0000313" key="3">
    <source>
        <dbReference type="Proteomes" id="UP000799440"/>
    </source>
</evidence>
<feature type="compositionally biased region" description="Polar residues" evidence="1">
    <location>
        <begin position="591"/>
        <end position="600"/>
    </location>
</feature>
<organism evidence="2 3">
    <name type="scientific">Sporormia fimetaria CBS 119925</name>
    <dbReference type="NCBI Taxonomy" id="1340428"/>
    <lineage>
        <taxon>Eukaryota</taxon>
        <taxon>Fungi</taxon>
        <taxon>Dikarya</taxon>
        <taxon>Ascomycota</taxon>
        <taxon>Pezizomycotina</taxon>
        <taxon>Dothideomycetes</taxon>
        <taxon>Pleosporomycetidae</taxon>
        <taxon>Pleosporales</taxon>
        <taxon>Sporormiaceae</taxon>
        <taxon>Sporormia</taxon>
    </lineage>
</organism>
<sequence>MFLRPQRLWHVERISRVSLRSFSRQSRRPPSHNCAIIIPSSVTRNANPRTLIGLIEPIDRKFFPKDRTIVLLLTPAFAAWALDDAAFLKGAVRHAFRNVFNGAIAEPNTEIEACVAVVDKLPAPHDPDRVTVGTYKPYPVPEPGYEGLAYITLKDGELRHRTECRQDEKGCLTFTTRGATGSEAQILRLPLANTVFQTGTPTTILRTIWQLAKSTNELSLLSKTQLPYLGLNLENNPASERRSTLTVPLVPLTVPRKVLTGMGNIISRVAGPNDASVTASAELELAVPRYFAARKESAQAITVWALVIPANAADSVTEATYKWLDPTHDREDIGEPSWETLWKSEPPPWNDSTIMSALAKGARLHRVLSGGGGWGKKAGLLSLDPWSLEHGAKPDDTWDDTTSFEGLSSALKEAVNDGDYIQFFVCPSTTGLDASDATPNIERLEETKGNFEKNGRLSSWEFGCIPSTTDDVKRSWQLGEKERIYNFVECFGALTEGGMTVHKLEGAQDDDPSCVGETKIDVPFSRFSSVELVKRTFDPSPQTKSPRDSKDYMLDHLDTTKGVARRAFSTQTVSSSPERQDLPPIRRVVTESPQQAASTPETERHDLPPIRRVVTESPQQAASIPEITTAMNEVAAFSPVRRVISSSVDTAMKESAPFSPVRRVISSSVDTQPAKKSRRKRARTPQNITTEPRIPLRKYVDRHVSEADVIERRFHGIEEVIQTLKAEMPRWSEALLTWRTNRILQETQHALRRWHQNTIKRTMSQAEVTVSTLSTLDRELQHLFLDTNPFVAIQTLSNTLDQLSLSTQQREQEVSRIEHLSSLRAHLIAETNSSAIEVYILHTLLRRRMGRLIRDPLTGFEARDMLVDGKRHLAMFNENLFVGFTAPSHRYFRDRLEELQHERPEDLGLPAKGQKDYYIRRVHIRRDEEDVKDAARWGTGDNEEFERDALGVLGPRKTRKEAKRELWEEISSWLN</sequence>
<evidence type="ECO:0000313" key="2">
    <source>
        <dbReference type="EMBL" id="KAF2746231.1"/>
    </source>
</evidence>
<evidence type="ECO:0000256" key="1">
    <source>
        <dbReference type="SAM" id="MobiDB-lite"/>
    </source>
</evidence>
<feature type="region of interest" description="Disordered" evidence="1">
    <location>
        <begin position="567"/>
        <end position="608"/>
    </location>
</feature>
<name>A0A6A6VAB8_9PLEO</name>
<dbReference type="Proteomes" id="UP000799440">
    <property type="component" value="Unassembled WGS sequence"/>
</dbReference>
<feature type="region of interest" description="Disordered" evidence="1">
    <location>
        <begin position="663"/>
        <end position="685"/>
    </location>
</feature>
<protein>
    <submittedName>
        <fullName evidence="2">Uncharacterized protein</fullName>
    </submittedName>
</protein>
<dbReference type="EMBL" id="MU006578">
    <property type="protein sequence ID" value="KAF2746231.1"/>
    <property type="molecule type" value="Genomic_DNA"/>
</dbReference>
<reference evidence="2" key="1">
    <citation type="journal article" date="2020" name="Stud. Mycol.">
        <title>101 Dothideomycetes genomes: a test case for predicting lifestyles and emergence of pathogens.</title>
        <authorList>
            <person name="Haridas S."/>
            <person name="Albert R."/>
            <person name="Binder M."/>
            <person name="Bloem J."/>
            <person name="Labutti K."/>
            <person name="Salamov A."/>
            <person name="Andreopoulos B."/>
            <person name="Baker S."/>
            <person name="Barry K."/>
            <person name="Bills G."/>
            <person name="Bluhm B."/>
            <person name="Cannon C."/>
            <person name="Castanera R."/>
            <person name="Culley D."/>
            <person name="Daum C."/>
            <person name="Ezra D."/>
            <person name="Gonzalez J."/>
            <person name="Henrissat B."/>
            <person name="Kuo A."/>
            <person name="Liang C."/>
            <person name="Lipzen A."/>
            <person name="Lutzoni F."/>
            <person name="Magnuson J."/>
            <person name="Mondo S."/>
            <person name="Nolan M."/>
            <person name="Ohm R."/>
            <person name="Pangilinan J."/>
            <person name="Park H.-J."/>
            <person name="Ramirez L."/>
            <person name="Alfaro M."/>
            <person name="Sun H."/>
            <person name="Tritt A."/>
            <person name="Yoshinaga Y."/>
            <person name="Zwiers L.-H."/>
            <person name="Turgeon B."/>
            <person name="Goodwin S."/>
            <person name="Spatafora J."/>
            <person name="Crous P."/>
            <person name="Grigoriev I."/>
        </authorList>
    </citation>
    <scope>NUCLEOTIDE SEQUENCE</scope>
    <source>
        <strain evidence="2">CBS 119925</strain>
    </source>
</reference>
<accession>A0A6A6VAB8</accession>
<gene>
    <name evidence="2" type="ORF">M011DRAFT_487382</name>
</gene>
<keyword evidence="3" id="KW-1185">Reference proteome</keyword>
<dbReference type="AlphaFoldDB" id="A0A6A6VAB8"/>
<dbReference type="OrthoDB" id="1744869at2759"/>
<proteinExistence type="predicted"/>